<dbReference type="InParanoid" id="A0A0D0EBP5"/>
<protein>
    <submittedName>
        <fullName evidence="1">Uncharacterized protein</fullName>
    </submittedName>
</protein>
<sequence length="59" mass="6974">WLVNDIQTTSIPQWEWGHNTFWLAYVATHLTFPNGSCSPWNLRILLEGKFIKEWLNDGK</sequence>
<evidence type="ECO:0000313" key="1">
    <source>
        <dbReference type="EMBL" id="KIK97980.1"/>
    </source>
</evidence>
<accession>A0A0D0EBP5</accession>
<gene>
    <name evidence="1" type="ORF">PAXRUDRAFT_135179</name>
</gene>
<organism evidence="1 2">
    <name type="scientific">Paxillus rubicundulus Ve08.2h10</name>
    <dbReference type="NCBI Taxonomy" id="930991"/>
    <lineage>
        <taxon>Eukaryota</taxon>
        <taxon>Fungi</taxon>
        <taxon>Dikarya</taxon>
        <taxon>Basidiomycota</taxon>
        <taxon>Agaricomycotina</taxon>
        <taxon>Agaricomycetes</taxon>
        <taxon>Agaricomycetidae</taxon>
        <taxon>Boletales</taxon>
        <taxon>Paxilineae</taxon>
        <taxon>Paxillaceae</taxon>
        <taxon>Paxillus</taxon>
    </lineage>
</organism>
<keyword evidence="2" id="KW-1185">Reference proteome</keyword>
<dbReference type="OrthoDB" id="2659593at2759"/>
<dbReference type="AlphaFoldDB" id="A0A0D0EBP5"/>
<feature type="non-terminal residue" evidence="1">
    <location>
        <position position="1"/>
    </location>
</feature>
<evidence type="ECO:0000313" key="2">
    <source>
        <dbReference type="Proteomes" id="UP000054538"/>
    </source>
</evidence>
<dbReference type="Proteomes" id="UP000054538">
    <property type="component" value="Unassembled WGS sequence"/>
</dbReference>
<name>A0A0D0EBP5_9AGAM</name>
<proteinExistence type="predicted"/>
<reference evidence="1 2" key="1">
    <citation type="submission" date="2014-04" db="EMBL/GenBank/DDBJ databases">
        <authorList>
            <consortium name="DOE Joint Genome Institute"/>
            <person name="Kuo A."/>
            <person name="Kohler A."/>
            <person name="Jargeat P."/>
            <person name="Nagy L.G."/>
            <person name="Floudas D."/>
            <person name="Copeland A."/>
            <person name="Barry K.W."/>
            <person name="Cichocki N."/>
            <person name="Veneault-Fourrey C."/>
            <person name="LaButti K."/>
            <person name="Lindquist E.A."/>
            <person name="Lipzen A."/>
            <person name="Lundell T."/>
            <person name="Morin E."/>
            <person name="Murat C."/>
            <person name="Sun H."/>
            <person name="Tunlid A."/>
            <person name="Henrissat B."/>
            <person name="Grigoriev I.V."/>
            <person name="Hibbett D.S."/>
            <person name="Martin F."/>
            <person name="Nordberg H.P."/>
            <person name="Cantor M.N."/>
            <person name="Hua S.X."/>
        </authorList>
    </citation>
    <scope>NUCLEOTIDE SEQUENCE [LARGE SCALE GENOMIC DNA]</scope>
    <source>
        <strain evidence="1 2">Ve08.2h10</strain>
    </source>
</reference>
<dbReference type="EMBL" id="KN824912">
    <property type="protein sequence ID" value="KIK97980.1"/>
    <property type="molecule type" value="Genomic_DNA"/>
</dbReference>
<dbReference type="HOGENOM" id="CLU_2967357_0_0_1"/>
<reference evidence="2" key="2">
    <citation type="submission" date="2015-01" db="EMBL/GenBank/DDBJ databases">
        <title>Evolutionary Origins and Diversification of the Mycorrhizal Mutualists.</title>
        <authorList>
            <consortium name="DOE Joint Genome Institute"/>
            <consortium name="Mycorrhizal Genomics Consortium"/>
            <person name="Kohler A."/>
            <person name="Kuo A."/>
            <person name="Nagy L.G."/>
            <person name="Floudas D."/>
            <person name="Copeland A."/>
            <person name="Barry K.W."/>
            <person name="Cichocki N."/>
            <person name="Veneault-Fourrey C."/>
            <person name="LaButti K."/>
            <person name="Lindquist E.A."/>
            <person name="Lipzen A."/>
            <person name="Lundell T."/>
            <person name="Morin E."/>
            <person name="Murat C."/>
            <person name="Riley R."/>
            <person name="Ohm R."/>
            <person name="Sun H."/>
            <person name="Tunlid A."/>
            <person name="Henrissat B."/>
            <person name="Grigoriev I.V."/>
            <person name="Hibbett D.S."/>
            <person name="Martin F."/>
        </authorList>
    </citation>
    <scope>NUCLEOTIDE SEQUENCE [LARGE SCALE GENOMIC DNA]</scope>
    <source>
        <strain evidence="2">Ve08.2h10</strain>
    </source>
</reference>